<proteinExistence type="predicted"/>
<organism evidence="1 2">
    <name type="scientific">Pleuronectes platessa</name>
    <name type="common">European plaice</name>
    <dbReference type="NCBI Taxonomy" id="8262"/>
    <lineage>
        <taxon>Eukaryota</taxon>
        <taxon>Metazoa</taxon>
        <taxon>Chordata</taxon>
        <taxon>Craniata</taxon>
        <taxon>Vertebrata</taxon>
        <taxon>Euteleostomi</taxon>
        <taxon>Actinopterygii</taxon>
        <taxon>Neopterygii</taxon>
        <taxon>Teleostei</taxon>
        <taxon>Neoteleostei</taxon>
        <taxon>Acanthomorphata</taxon>
        <taxon>Carangaria</taxon>
        <taxon>Pleuronectiformes</taxon>
        <taxon>Pleuronectoidei</taxon>
        <taxon>Pleuronectidae</taxon>
        <taxon>Pleuronectes</taxon>
    </lineage>
</organism>
<name>A0A9N7UDY5_PLEPL</name>
<evidence type="ECO:0000313" key="1">
    <source>
        <dbReference type="EMBL" id="CAB1429246.1"/>
    </source>
</evidence>
<sequence>MCELSGERSKYPVEGQSRPIGEVWKCDTPTLTSLCPACHLTFMLDVSSPAAAVQSAPALTPNTTHALCKVVTPKTLEGEEKMGDYRTVVRHWSITHTRLGPSTAPLPFDGAPSRLGG</sequence>
<dbReference type="EMBL" id="CADEAL010001114">
    <property type="protein sequence ID" value="CAB1429246.1"/>
    <property type="molecule type" value="Genomic_DNA"/>
</dbReference>
<reference evidence="1" key="1">
    <citation type="submission" date="2020-03" db="EMBL/GenBank/DDBJ databases">
        <authorList>
            <person name="Weist P."/>
        </authorList>
    </citation>
    <scope>NUCLEOTIDE SEQUENCE</scope>
</reference>
<keyword evidence="2" id="KW-1185">Reference proteome</keyword>
<evidence type="ECO:0000313" key="2">
    <source>
        <dbReference type="Proteomes" id="UP001153269"/>
    </source>
</evidence>
<gene>
    <name evidence="1" type="ORF">PLEPLA_LOCUS17222</name>
</gene>
<dbReference type="Proteomes" id="UP001153269">
    <property type="component" value="Unassembled WGS sequence"/>
</dbReference>
<protein>
    <submittedName>
        <fullName evidence="1">Uncharacterized protein</fullName>
    </submittedName>
</protein>
<accession>A0A9N7UDY5</accession>
<comment type="caution">
    <text evidence="1">The sequence shown here is derived from an EMBL/GenBank/DDBJ whole genome shotgun (WGS) entry which is preliminary data.</text>
</comment>
<dbReference type="AlphaFoldDB" id="A0A9N7UDY5"/>